<organism evidence="1 2">
    <name type="scientific">Lactuca virosa</name>
    <dbReference type="NCBI Taxonomy" id="75947"/>
    <lineage>
        <taxon>Eukaryota</taxon>
        <taxon>Viridiplantae</taxon>
        <taxon>Streptophyta</taxon>
        <taxon>Embryophyta</taxon>
        <taxon>Tracheophyta</taxon>
        <taxon>Spermatophyta</taxon>
        <taxon>Magnoliopsida</taxon>
        <taxon>eudicotyledons</taxon>
        <taxon>Gunneridae</taxon>
        <taxon>Pentapetalae</taxon>
        <taxon>asterids</taxon>
        <taxon>campanulids</taxon>
        <taxon>Asterales</taxon>
        <taxon>Asteraceae</taxon>
        <taxon>Cichorioideae</taxon>
        <taxon>Cichorieae</taxon>
        <taxon>Lactucinae</taxon>
        <taxon>Lactuca</taxon>
    </lineage>
</organism>
<protein>
    <submittedName>
        <fullName evidence="1">Uncharacterized protein</fullName>
    </submittedName>
</protein>
<gene>
    <name evidence="1" type="ORF">LVIROSA_LOCUS19889</name>
</gene>
<dbReference type="AlphaFoldDB" id="A0AAU9N872"/>
<keyword evidence="2" id="KW-1185">Reference proteome</keyword>
<evidence type="ECO:0000313" key="1">
    <source>
        <dbReference type="EMBL" id="CAH1433293.1"/>
    </source>
</evidence>
<dbReference type="EMBL" id="CAKMRJ010003334">
    <property type="protein sequence ID" value="CAH1433293.1"/>
    <property type="molecule type" value="Genomic_DNA"/>
</dbReference>
<sequence length="84" mass="9508">MGQMVTIYSFCGFITDEGLPELREALTKKLREENKLTKSSVMVTTGANRMFGMNIIITTSIAMFVSRNRNEKLITRPTVFTVID</sequence>
<dbReference type="Proteomes" id="UP001157418">
    <property type="component" value="Unassembled WGS sequence"/>
</dbReference>
<proteinExistence type="predicted"/>
<name>A0AAU9N872_9ASTR</name>
<reference evidence="1 2" key="1">
    <citation type="submission" date="2022-01" db="EMBL/GenBank/DDBJ databases">
        <authorList>
            <person name="Xiong W."/>
            <person name="Schranz E."/>
        </authorList>
    </citation>
    <scope>NUCLEOTIDE SEQUENCE [LARGE SCALE GENOMIC DNA]</scope>
</reference>
<comment type="caution">
    <text evidence="1">The sequence shown here is derived from an EMBL/GenBank/DDBJ whole genome shotgun (WGS) entry which is preliminary data.</text>
</comment>
<evidence type="ECO:0000313" key="2">
    <source>
        <dbReference type="Proteomes" id="UP001157418"/>
    </source>
</evidence>
<accession>A0AAU9N872</accession>